<reference evidence="1 2" key="1">
    <citation type="submission" date="2015-09" db="EMBL/GenBank/DDBJ databases">
        <authorList>
            <consortium name="Pathogen Informatics"/>
        </authorList>
    </citation>
    <scope>NUCLEOTIDE SEQUENCE [LARGE SCALE GENOMIC DNA]</scope>
    <source>
        <strain evidence="1 2">2789STDY5834884</strain>
    </source>
</reference>
<dbReference type="AlphaFoldDB" id="A0A174GVJ3"/>
<gene>
    <name evidence="1" type="ORF">ERS852497_00358</name>
</gene>
<evidence type="ECO:0000313" key="2">
    <source>
        <dbReference type="Proteomes" id="UP000095602"/>
    </source>
</evidence>
<evidence type="ECO:0000313" key="1">
    <source>
        <dbReference type="EMBL" id="CUO65138.1"/>
    </source>
</evidence>
<organism evidence="1 2">
    <name type="scientific">Agathobacter rectalis</name>
    <dbReference type="NCBI Taxonomy" id="39491"/>
    <lineage>
        <taxon>Bacteria</taxon>
        <taxon>Bacillati</taxon>
        <taxon>Bacillota</taxon>
        <taxon>Clostridia</taxon>
        <taxon>Lachnospirales</taxon>
        <taxon>Lachnospiraceae</taxon>
        <taxon>Agathobacter</taxon>
    </lineage>
</organism>
<dbReference type="Proteomes" id="UP000095602">
    <property type="component" value="Unassembled WGS sequence"/>
</dbReference>
<dbReference type="EMBL" id="CZAJ01000002">
    <property type="protein sequence ID" value="CUO65138.1"/>
    <property type="molecule type" value="Genomic_DNA"/>
</dbReference>
<name>A0A174GVJ3_9FIRM</name>
<sequence length="56" mass="6432">MSNTIETLSTLCDIIEKMAKLIEKQQMLIAQSDIDMDTKEKIAKESATLREQYIRA</sequence>
<proteinExistence type="predicted"/>
<accession>A0A174GVJ3</accession>
<dbReference type="RefSeq" id="WP_155512175.1">
    <property type="nucleotide sequence ID" value="NZ_CZAJ01000002.1"/>
</dbReference>
<protein>
    <submittedName>
        <fullName evidence="1">Uncharacterized protein</fullName>
    </submittedName>
</protein>